<organism evidence="2 3">
    <name type="scientific">Seminavis robusta</name>
    <dbReference type="NCBI Taxonomy" id="568900"/>
    <lineage>
        <taxon>Eukaryota</taxon>
        <taxon>Sar</taxon>
        <taxon>Stramenopiles</taxon>
        <taxon>Ochrophyta</taxon>
        <taxon>Bacillariophyta</taxon>
        <taxon>Bacillariophyceae</taxon>
        <taxon>Bacillariophycidae</taxon>
        <taxon>Naviculales</taxon>
        <taxon>Naviculaceae</taxon>
        <taxon>Seminavis</taxon>
    </lineage>
</organism>
<keyword evidence="1" id="KW-0812">Transmembrane</keyword>
<dbReference type="AlphaFoldDB" id="A0A9N8HDZ5"/>
<keyword evidence="3" id="KW-1185">Reference proteome</keyword>
<keyword evidence="1" id="KW-0472">Membrane</keyword>
<dbReference type="OrthoDB" id="10647103at2759"/>
<feature type="transmembrane region" description="Helical" evidence="1">
    <location>
        <begin position="96"/>
        <end position="116"/>
    </location>
</feature>
<evidence type="ECO:0000256" key="1">
    <source>
        <dbReference type="SAM" id="Phobius"/>
    </source>
</evidence>
<gene>
    <name evidence="2" type="ORF">SEMRO_279_G106730.1</name>
</gene>
<dbReference type="Proteomes" id="UP001153069">
    <property type="component" value="Unassembled WGS sequence"/>
</dbReference>
<evidence type="ECO:0000313" key="2">
    <source>
        <dbReference type="EMBL" id="CAB9506788.1"/>
    </source>
</evidence>
<name>A0A9N8HDZ5_9STRA</name>
<sequence>MILSTSSDLRVNGWPALIVLISHSCLSLCSAFTAPCSRALPTRQATGLASRQPSQLHVFGLPSLLTSDVDIVPLDPTDIPLENAFQDSISLTDGPVGILAGVFVLFIVLAVALKAVMGQMDSAIEKVLADFETTVKAYYPERWEKIEEEELKGLAGDERDVQLLKVMEQLQVQEPEFMTQVADRSTAEKP</sequence>
<evidence type="ECO:0000313" key="3">
    <source>
        <dbReference type="Proteomes" id="UP001153069"/>
    </source>
</evidence>
<accession>A0A9N8HDZ5</accession>
<dbReference type="EMBL" id="CAICTM010000278">
    <property type="protein sequence ID" value="CAB9506788.1"/>
    <property type="molecule type" value="Genomic_DNA"/>
</dbReference>
<proteinExistence type="predicted"/>
<keyword evidence="1" id="KW-1133">Transmembrane helix</keyword>
<protein>
    <submittedName>
        <fullName evidence="2">Uncharacterized protein</fullName>
    </submittedName>
</protein>
<comment type="caution">
    <text evidence="2">The sequence shown here is derived from an EMBL/GenBank/DDBJ whole genome shotgun (WGS) entry which is preliminary data.</text>
</comment>
<feature type="transmembrane region" description="Helical" evidence="1">
    <location>
        <begin position="12"/>
        <end position="34"/>
    </location>
</feature>
<reference evidence="2" key="1">
    <citation type="submission" date="2020-06" db="EMBL/GenBank/DDBJ databases">
        <authorList>
            <consortium name="Plant Systems Biology data submission"/>
        </authorList>
    </citation>
    <scope>NUCLEOTIDE SEQUENCE</scope>
    <source>
        <strain evidence="2">D6</strain>
    </source>
</reference>